<proteinExistence type="predicted"/>
<comment type="caution">
    <text evidence="1">The sequence shown here is derived from an EMBL/GenBank/DDBJ whole genome shotgun (WGS) entry which is preliminary data.</text>
</comment>
<sequence>MREPNEHLRLARESCPSADVPGTAMSRQELADRVNAYLFESTGRLHELDDNYIGKLERGIIRWPQASYREALRAVLGASTDGQLGLVNTRRLSTAPVVRVADPMGESDVKRQEFLRAAFVGVGGLLASPSALLDLLAPLRPSDAPKRVGRSEIEQVRGAAELLVSWGHSHGGAGVREAANAQLRWFGQLLGAQSTAEVRVELHEAVGLLGHATAHMAFDACAYDDAQQIFKFALACSEEVGSWHLRAKVLSSMARQEIWRGEPDVGLTYAELALVRSDRLTATERAMLHTARARALAKLGRYQDTLRAVGQADEAFAHAEPAGDPPWMAYYDAAQHAGDTGHALFDLTVQGHRSDAAPRLQTAIDGHTAGYVRSRAMSQTKLASLTMVVGDPDEAARIGMAAVADAGRLHSRRAAMDLAELRSYAGRHAGVPQVAELRHRLATALAS</sequence>
<dbReference type="InterPro" id="IPR011990">
    <property type="entry name" value="TPR-like_helical_dom_sf"/>
</dbReference>
<reference evidence="1 2" key="1">
    <citation type="submission" date="2019-02" db="EMBL/GenBank/DDBJ databases">
        <title>Draft genome sequences of novel Actinobacteria.</title>
        <authorList>
            <person name="Sahin N."/>
            <person name="Ay H."/>
            <person name="Saygin H."/>
        </authorList>
    </citation>
    <scope>NUCLEOTIDE SEQUENCE [LARGE SCALE GENOMIC DNA]</scope>
    <source>
        <strain evidence="1 2">KC603</strain>
    </source>
</reference>
<dbReference type="SUPFAM" id="SSF48452">
    <property type="entry name" value="TPR-like"/>
    <property type="match status" value="1"/>
</dbReference>
<accession>A0A4R4RC04</accession>
<dbReference type="Proteomes" id="UP000295621">
    <property type="component" value="Unassembled WGS sequence"/>
</dbReference>
<dbReference type="EMBL" id="SMKL01000091">
    <property type="protein sequence ID" value="TDC46684.1"/>
    <property type="molecule type" value="Genomic_DNA"/>
</dbReference>
<organism evidence="1 2">
    <name type="scientific">Jiangella ureilytica</name>
    <dbReference type="NCBI Taxonomy" id="2530374"/>
    <lineage>
        <taxon>Bacteria</taxon>
        <taxon>Bacillati</taxon>
        <taxon>Actinomycetota</taxon>
        <taxon>Actinomycetes</taxon>
        <taxon>Jiangellales</taxon>
        <taxon>Jiangellaceae</taxon>
        <taxon>Jiangella</taxon>
    </lineage>
</organism>
<evidence type="ECO:0000313" key="2">
    <source>
        <dbReference type="Proteomes" id="UP000295621"/>
    </source>
</evidence>
<name>A0A4R4RC04_9ACTN</name>
<protein>
    <submittedName>
        <fullName evidence="1">XRE family transcriptional regulator</fullName>
    </submittedName>
</protein>
<keyword evidence="2" id="KW-1185">Reference proteome</keyword>
<gene>
    <name evidence="1" type="ORF">E1212_26230</name>
</gene>
<evidence type="ECO:0000313" key="1">
    <source>
        <dbReference type="EMBL" id="TDC46684.1"/>
    </source>
</evidence>
<dbReference type="RefSeq" id="WP_131987999.1">
    <property type="nucleotide sequence ID" value="NZ_SMKL01000091.1"/>
</dbReference>
<dbReference type="OrthoDB" id="3213425at2"/>
<dbReference type="AlphaFoldDB" id="A0A4R4RC04"/>